<gene>
    <name evidence="8" type="ordered locus">Mfer_0795</name>
</gene>
<reference evidence="8 9" key="1">
    <citation type="journal article" date="2010" name="Stand. Genomic Sci.">
        <title>Complete genome sequence of Methanothermus fervidus type strain (V24S).</title>
        <authorList>
            <person name="Anderson I."/>
            <person name="Djao O.D."/>
            <person name="Misra M."/>
            <person name="Chertkov O."/>
            <person name="Nolan M."/>
            <person name="Lucas S."/>
            <person name="Lapidus A."/>
            <person name="Del Rio T.G."/>
            <person name="Tice H."/>
            <person name="Cheng J.F."/>
            <person name="Tapia R."/>
            <person name="Han C."/>
            <person name="Goodwin L."/>
            <person name="Pitluck S."/>
            <person name="Liolios K."/>
            <person name="Ivanova N."/>
            <person name="Mavromatis K."/>
            <person name="Mikhailova N."/>
            <person name="Pati A."/>
            <person name="Brambilla E."/>
            <person name="Chen A."/>
            <person name="Palaniappan K."/>
            <person name="Land M."/>
            <person name="Hauser L."/>
            <person name="Chang Y.J."/>
            <person name="Jeffries C.D."/>
            <person name="Sikorski J."/>
            <person name="Spring S."/>
            <person name="Rohde M."/>
            <person name="Eichinger K."/>
            <person name="Huber H."/>
            <person name="Wirth R."/>
            <person name="Goker M."/>
            <person name="Detter J.C."/>
            <person name="Woyke T."/>
            <person name="Bristow J."/>
            <person name="Eisen J.A."/>
            <person name="Markowitz V."/>
            <person name="Hugenholtz P."/>
            <person name="Klenk H.P."/>
            <person name="Kyrpides N.C."/>
        </authorList>
    </citation>
    <scope>NUCLEOTIDE SEQUENCE [LARGE SCALE GENOMIC DNA]</scope>
    <source>
        <strain evidence="9">ATCC 43054 / DSM 2088 / JCM 10308 / V24 S</strain>
    </source>
</reference>
<dbReference type="PANTHER" id="PTHR34229">
    <property type="entry name" value="METAL TRANSPORT PROTEIN HI_1621-RELATED"/>
    <property type="match status" value="1"/>
</dbReference>
<evidence type="ECO:0000313" key="9">
    <source>
        <dbReference type="Proteomes" id="UP000002315"/>
    </source>
</evidence>
<dbReference type="STRING" id="523846.Mfer_0795"/>
<keyword evidence="3" id="KW-1003">Cell membrane</keyword>
<evidence type="ECO:0000256" key="2">
    <source>
        <dbReference type="ARBA" id="ARBA00022448"/>
    </source>
</evidence>
<organism evidence="8 9">
    <name type="scientific">Methanothermus fervidus (strain ATCC 43054 / DSM 2088 / JCM 10308 / V24 S)</name>
    <dbReference type="NCBI Taxonomy" id="523846"/>
    <lineage>
        <taxon>Archaea</taxon>
        <taxon>Methanobacteriati</taxon>
        <taxon>Methanobacteriota</taxon>
        <taxon>Methanomada group</taxon>
        <taxon>Methanobacteria</taxon>
        <taxon>Methanobacteriales</taxon>
        <taxon>Methanothermaceae</taxon>
        <taxon>Methanothermus</taxon>
    </lineage>
</organism>
<keyword evidence="2" id="KW-0813">Transport</keyword>
<dbReference type="Pfam" id="PF01891">
    <property type="entry name" value="CbiM"/>
    <property type="match status" value="1"/>
</dbReference>
<dbReference type="PANTHER" id="PTHR34229:SF1">
    <property type="entry name" value="METAL TRANSPORT PROTEIN HI_1621-RELATED"/>
    <property type="match status" value="1"/>
</dbReference>
<comment type="subcellular location">
    <subcellularLocation>
        <location evidence="1">Cell membrane</location>
        <topology evidence="1">Multi-pass membrane protein</topology>
    </subcellularLocation>
</comment>
<feature type="transmembrane region" description="Helical" evidence="7">
    <location>
        <begin position="68"/>
        <end position="94"/>
    </location>
</feature>
<dbReference type="OrthoDB" id="71235at2157"/>
<dbReference type="GO" id="GO:0005886">
    <property type="term" value="C:plasma membrane"/>
    <property type="evidence" value="ECO:0007669"/>
    <property type="project" value="UniProtKB-SubCell"/>
</dbReference>
<evidence type="ECO:0000313" key="8">
    <source>
        <dbReference type="EMBL" id="ADP77594.1"/>
    </source>
</evidence>
<feature type="transmembrane region" description="Helical" evidence="7">
    <location>
        <begin position="40"/>
        <end position="62"/>
    </location>
</feature>
<dbReference type="NCBIfam" id="NF004902">
    <property type="entry name" value="PRK06265.1-1"/>
    <property type="match status" value="1"/>
</dbReference>
<keyword evidence="6 7" id="KW-0472">Membrane</keyword>
<name>E3GZ62_METFV</name>
<evidence type="ECO:0000256" key="5">
    <source>
        <dbReference type="ARBA" id="ARBA00022989"/>
    </source>
</evidence>
<dbReference type="HOGENOM" id="CLU_052508_2_1_2"/>
<dbReference type="KEGG" id="mfv:Mfer_0795"/>
<dbReference type="AlphaFoldDB" id="E3GZ62"/>
<keyword evidence="5 7" id="KW-1133">Transmembrane helix</keyword>
<evidence type="ECO:0000256" key="3">
    <source>
        <dbReference type="ARBA" id="ARBA00022475"/>
    </source>
</evidence>
<feature type="transmembrane region" description="Helical" evidence="7">
    <location>
        <begin position="136"/>
        <end position="159"/>
    </location>
</feature>
<feature type="transmembrane region" description="Helical" evidence="7">
    <location>
        <begin position="171"/>
        <end position="194"/>
    </location>
</feature>
<dbReference type="Gene3D" id="1.10.1760.20">
    <property type="match status" value="1"/>
</dbReference>
<protein>
    <submittedName>
        <fullName evidence="8">Cobalamin (Vitamin B12) biosynthesis CbiM protein</fullName>
    </submittedName>
</protein>
<dbReference type="EMBL" id="CP002278">
    <property type="protein sequence ID" value="ADP77594.1"/>
    <property type="molecule type" value="Genomic_DNA"/>
</dbReference>
<sequence length="214" mass="22996">MHIPDGYIPLWQCAIYYIIAIVAVAYSLKWSARNLTERNIPLFAVLAAGIFAVMSFNVPIPWGTSGHMVGAALVAIVFASPWAAILLISIVLLLQALIFGDGGITALGANILNMGILGGFVGYYTFKALVKYNKPIAIFLAGWLSIFLAAILCAIELALAGKFPINLGLTFMGLFHAVIGIIEGVLTLIVILAIERIRPDLIVWKKAPEEAATE</sequence>
<feature type="transmembrane region" description="Helical" evidence="7">
    <location>
        <begin position="6"/>
        <end position="28"/>
    </location>
</feature>
<evidence type="ECO:0000256" key="1">
    <source>
        <dbReference type="ARBA" id="ARBA00004651"/>
    </source>
</evidence>
<evidence type="ECO:0000256" key="6">
    <source>
        <dbReference type="ARBA" id="ARBA00023136"/>
    </source>
</evidence>
<dbReference type="GO" id="GO:0000041">
    <property type="term" value="P:transition metal ion transport"/>
    <property type="evidence" value="ECO:0007669"/>
    <property type="project" value="InterPro"/>
</dbReference>
<keyword evidence="9" id="KW-1185">Reference proteome</keyword>
<feature type="transmembrane region" description="Helical" evidence="7">
    <location>
        <begin position="106"/>
        <end position="124"/>
    </location>
</feature>
<evidence type="ECO:0000256" key="4">
    <source>
        <dbReference type="ARBA" id="ARBA00022692"/>
    </source>
</evidence>
<evidence type="ECO:0000256" key="7">
    <source>
        <dbReference type="SAM" id="Phobius"/>
    </source>
</evidence>
<proteinExistence type="predicted"/>
<keyword evidence="4 7" id="KW-0812">Transmembrane</keyword>
<dbReference type="InterPro" id="IPR002751">
    <property type="entry name" value="CbiM/NikMN"/>
</dbReference>
<dbReference type="Proteomes" id="UP000002315">
    <property type="component" value="Chromosome"/>
</dbReference>
<accession>E3GZ62</accession>